<evidence type="ECO:0000313" key="3">
    <source>
        <dbReference type="EMBL" id="GAP67495.1"/>
    </source>
</evidence>
<dbReference type="STRING" id="1475481.GCA_000953855_02872"/>
<dbReference type="InterPro" id="IPR036188">
    <property type="entry name" value="FAD/NAD-bd_sf"/>
</dbReference>
<evidence type="ECO:0000313" key="4">
    <source>
        <dbReference type="Proteomes" id="UP000253740"/>
    </source>
</evidence>
<evidence type="ECO:0000259" key="2">
    <source>
        <dbReference type="Pfam" id="PF22620"/>
    </source>
</evidence>
<reference evidence="3" key="1">
    <citation type="submission" date="2015-08" db="EMBL/GenBank/DDBJ databases">
        <title>Complete DNA Sequence of Pseudomonas syringae pv. actinidiae, the Causal Agent of Kiwifruit Canker Disease.</title>
        <authorList>
            <person name="Rikkerink E.H.A."/>
            <person name="Fineran P.C."/>
        </authorList>
    </citation>
    <scope>NUCLEOTIDE SEQUENCE</scope>
    <source>
        <strain evidence="3">SkMP5</strain>
    </source>
</reference>
<dbReference type="Gene3D" id="3.50.50.60">
    <property type="entry name" value="FAD/NAD(P)-binding domain"/>
    <property type="match status" value="1"/>
</dbReference>
<protein>
    <submittedName>
        <fullName evidence="3">NADH:flavin oxidoreductase</fullName>
    </submittedName>
</protein>
<proteinExistence type="predicted"/>
<sequence>MTLAEARRELGGRVSREARLPGLAEWARVRDWRVGQIGKLANVAVYLESPMAAQDVLDFGAEHVVLATGCRWRRDGFGRSNGLGIAAFADPARVFTPDDVMDGRLPQGRVVVFDDDGFYYASVVAEALRRHGCEVVYVTPEDVLAPWSQHTLDYRHIRKRLAELGIEAIVSHNIAGFDGATLTIEHVWEHTRRELACDAVVAVTARLPEDALYQELLRRESAWADAGIRTLRCIGDAEAPGLIAHAVYAGHRYARELDEPRGGEVPFKRHFHGADAGDLSKDAKP</sequence>
<keyword evidence="4" id="KW-1185">Reference proteome</keyword>
<accession>A0A0K8QRH0</accession>
<organism evidence="3">
    <name type="scientific">Mizugakiibacter sediminis</name>
    <dbReference type="NCBI Taxonomy" id="1475481"/>
    <lineage>
        <taxon>Bacteria</taxon>
        <taxon>Pseudomonadati</taxon>
        <taxon>Pseudomonadota</taxon>
        <taxon>Gammaproteobacteria</taxon>
        <taxon>Lysobacterales</taxon>
        <taxon>Rhodanobacteraceae</taxon>
        <taxon>Mizugakiibacter</taxon>
    </lineage>
</organism>
<dbReference type="InterPro" id="IPR054428">
    <property type="entry name" value="TMADH/DMDH/HD_second_a-b"/>
</dbReference>
<dbReference type="EMBL" id="DF970277">
    <property type="protein sequence ID" value="GAP67495.1"/>
    <property type="molecule type" value="Genomic_DNA"/>
</dbReference>
<dbReference type="Gene3D" id="3.40.50.720">
    <property type="entry name" value="NAD(P)-binding Rossmann-like Domain"/>
    <property type="match status" value="1"/>
</dbReference>
<evidence type="ECO:0000256" key="1">
    <source>
        <dbReference type="SAM" id="MobiDB-lite"/>
    </source>
</evidence>
<dbReference type="SUPFAM" id="SSF51905">
    <property type="entry name" value="FAD/NAD(P)-binding domain"/>
    <property type="match status" value="1"/>
</dbReference>
<dbReference type="Pfam" id="PF22620">
    <property type="entry name" value="OYE-like_second_a-b"/>
    <property type="match status" value="1"/>
</dbReference>
<dbReference type="Proteomes" id="UP000253740">
    <property type="component" value="Unassembled WGS sequence"/>
</dbReference>
<name>A0A0K8QRH0_9GAMM</name>
<dbReference type="SUPFAM" id="SSF51971">
    <property type="entry name" value="Nucleotide-binding domain"/>
    <property type="match status" value="1"/>
</dbReference>
<feature type="compositionally biased region" description="Basic and acidic residues" evidence="1">
    <location>
        <begin position="272"/>
        <end position="285"/>
    </location>
</feature>
<gene>
    <name evidence="3" type="ORF">MBSD_n2822</name>
</gene>
<feature type="region of interest" description="Disordered" evidence="1">
    <location>
        <begin position="264"/>
        <end position="285"/>
    </location>
</feature>
<feature type="domain" description="TMADH/DMDH/HD second alpha/beta" evidence="2">
    <location>
        <begin position="96"/>
        <end position="191"/>
    </location>
</feature>
<dbReference type="AlphaFoldDB" id="A0A0K8QRH0"/>